<dbReference type="InterPro" id="IPR009057">
    <property type="entry name" value="Homeodomain-like_sf"/>
</dbReference>
<sequence length="111" mass="13017">MSYKTYTSEFKAKVVIEVLQGEKSLSEIASQYNLNPNMVRNWKSEFLENASMIFENPKKAEKAARRKEEALKKEKETMLKTIGQLTIERDFLQDCFRRSGRPVPELDPEKR</sequence>
<dbReference type="RefSeq" id="WP_201428017.1">
    <property type="nucleotide sequence ID" value="NZ_JAEQMG010000118.1"/>
</dbReference>
<protein>
    <submittedName>
        <fullName evidence="1">Transposase</fullName>
    </submittedName>
</protein>
<dbReference type="EMBL" id="JAEQMG010000118">
    <property type="protein sequence ID" value="MBK6089245.1"/>
    <property type="molecule type" value="Genomic_DNA"/>
</dbReference>
<evidence type="ECO:0000313" key="1">
    <source>
        <dbReference type="EMBL" id="MBK6089245.1"/>
    </source>
</evidence>
<gene>
    <name evidence="1" type="ORF">JKK62_11445</name>
</gene>
<comment type="caution">
    <text evidence="1">The sequence shown here is derived from an EMBL/GenBank/DDBJ whole genome shotgun (WGS) entry which is preliminary data.</text>
</comment>
<dbReference type="Gene3D" id="1.10.10.10">
    <property type="entry name" value="Winged helix-like DNA-binding domain superfamily/Winged helix DNA-binding domain"/>
    <property type="match status" value="1"/>
</dbReference>
<dbReference type="SUPFAM" id="SSF46689">
    <property type="entry name" value="Homeodomain-like"/>
    <property type="match status" value="1"/>
</dbReference>
<reference evidence="1" key="1">
    <citation type="submission" date="2021-01" db="EMBL/GenBank/DDBJ databases">
        <title>Genome public.</title>
        <authorList>
            <person name="Liu C."/>
            <person name="Sun Q."/>
        </authorList>
    </citation>
    <scope>NUCLEOTIDE SEQUENCE</scope>
    <source>
        <strain evidence="1">M6</strain>
    </source>
</reference>
<name>A0A934WSU1_9FIRM</name>
<organism evidence="1 2">
    <name type="scientific">Ruminococcus difficilis</name>
    <dbReference type="NCBI Taxonomy" id="2763069"/>
    <lineage>
        <taxon>Bacteria</taxon>
        <taxon>Bacillati</taxon>
        <taxon>Bacillota</taxon>
        <taxon>Clostridia</taxon>
        <taxon>Eubacteriales</taxon>
        <taxon>Oscillospiraceae</taxon>
        <taxon>Ruminococcus</taxon>
    </lineage>
</organism>
<keyword evidence="2" id="KW-1185">Reference proteome</keyword>
<evidence type="ECO:0000313" key="2">
    <source>
        <dbReference type="Proteomes" id="UP000633365"/>
    </source>
</evidence>
<dbReference type="GO" id="GO:0004803">
    <property type="term" value="F:transposase activity"/>
    <property type="evidence" value="ECO:0007669"/>
    <property type="project" value="InterPro"/>
</dbReference>
<dbReference type="Pfam" id="PF01527">
    <property type="entry name" value="HTH_Tnp_1"/>
    <property type="match status" value="1"/>
</dbReference>
<dbReference type="AlphaFoldDB" id="A0A934WSU1"/>
<dbReference type="InterPro" id="IPR036388">
    <property type="entry name" value="WH-like_DNA-bd_sf"/>
</dbReference>
<accession>A0A934WSU1</accession>
<dbReference type="GO" id="GO:0003677">
    <property type="term" value="F:DNA binding"/>
    <property type="evidence" value="ECO:0007669"/>
    <property type="project" value="InterPro"/>
</dbReference>
<proteinExistence type="predicted"/>
<dbReference type="GO" id="GO:0006313">
    <property type="term" value="P:DNA transposition"/>
    <property type="evidence" value="ECO:0007669"/>
    <property type="project" value="InterPro"/>
</dbReference>
<dbReference type="InterPro" id="IPR002514">
    <property type="entry name" value="Transposase_8"/>
</dbReference>
<dbReference type="Proteomes" id="UP000633365">
    <property type="component" value="Unassembled WGS sequence"/>
</dbReference>